<protein>
    <submittedName>
        <fullName evidence="2">Uncharacterized protein</fullName>
    </submittedName>
</protein>
<reference evidence="2" key="1">
    <citation type="journal article" date="2020" name="Fungal Divers.">
        <title>Resolving the Mortierellaceae phylogeny through synthesis of multi-gene phylogenetics and phylogenomics.</title>
        <authorList>
            <person name="Vandepol N."/>
            <person name="Liber J."/>
            <person name="Desiro A."/>
            <person name="Na H."/>
            <person name="Kennedy M."/>
            <person name="Barry K."/>
            <person name="Grigoriev I.V."/>
            <person name="Miller A.N."/>
            <person name="O'Donnell K."/>
            <person name="Stajich J.E."/>
            <person name="Bonito G."/>
        </authorList>
    </citation>
    <scope>NUCLEOTIDE SEQUENCE</scope>
    <source>
        <strain evidence="2">MES-2147</strain>
    </source>
</reference>
<dbReference type="EMBL" id="JAAAHW010009500">
    <property type="protein sequence ID" value="KAF9939831.1"/>
    <property type="molecule type" value="Genomic_DNA"/>
</dbReference>
<proteinExistence type="predicted"/>
<feature type="compositionally biased region" description="Low complexity" evidence="1">
    <location>
        <begin position="99"/>
        <end position="120"/>
    </location>
</feature>
<sequence length="129" mass="13489">MKIKRSRPHLPHNPSSAPAAIGLGLSTSVGSATGFSGGGHSSSSVPLAGSVSLNSTPKLPSVSRMSKPGAPASAGSTSKTGAVPKPLATSMSPQERLLKQQQQQQKQQQKQQQQQQQQQQSKGIVTRRR</sequence>
<evidence type="ECO:0000256" key="1">
    <source>
        <dbReference type="SAM" id="MobiDB-lite"/>
    </source>
</evidence>
<gene>
    <name evidence="2" type="ORF">BGZ65_009209</name>
</gene>
<evidence type="ECO:0000313" key="3">
    <source>
        <dbReference type="Proteomes" id="UP000749646"/>
    </source>
</evidence>
<dbReference type="Proteomes" id="UP000749646">
    <property type="component" value="Unassembled WGS sequence"/>
</dbReference>
<feature type="compositionally biased region" description="Basic residues" evidence="1">
    <location>
        <begin position="1"/>
        <end position="10"/>
    </location>
</feature>
<feature type="compositionally biased region" description="Low complexity" evidence="1">
    <location>
        <begin position="41"/>
        <end position="53"/>
    </location>
</feature>
<name>A0A9P6LU20_9FUNG</name>
<comment type="caution">
    <text evidence="2">The sequence shown here is derived from an EMBL/GenBank/DDBJ whole genome shotgun (WGS) entry which is preliminary data.</text>
</comment>
<feature type="region of interest" description="Disordered" evidence="1">
    <location>
        <begin position="1"/>
        <end position="129"/>
    </location>
</feature>
<organism evidence="2 3">
    <name type="scientific">Modicella reniformis</name>
    <dbReference type="NCBI Taxonomy" id="1440133"/>
    <lineage>
        <taxon>Eukaryota</taxon>
        <taxon>Fungi</taxon>
        <taxon>Fungi incertae sedis</taxon>
        <taxon>Mucoromycota</taxon>
        <taxon>Mortierellomycotina</taxon>
        <taxon>Mortierellomycetes</taxon>
        <taxon>Mortierellales</taxon>
        <taxon>Mortierellaceae</taxon>
        <taxon>Modicella</taxon>
    </lineage>
</organism>
<dbReference type="AlphaFoldDB" id="A0A9P6LU20"/>
<accession>A0A9P6LU20</accession>
<evidence type="ECO:0000313" key="2">
    <source>
        <dbReference type="EMBL" id="KAF9939831.1"/>
    </source>
</evidence>
<keyword evidence="3" id="KW-1185">Reference proteome</keyword>